<evidence type="ECO:0000313" key="1">
    <source>
        <dbReference type="EMBL" id="EGL55761.1"/>
    </source>
</evidence>
<reference evidence="1 2" key="1">
    <citation type="journal article" date="2011" name="J. Bacteriol.">
        <title>Draft genome sequence of Methylophaga aminisulfidivorans MP T.</title>
        <authorList>
            <person name="Han G.H."/>
            <person name="Kim W."/>
            <person name="Chun J."/>
            <person name="Kim S.W."/>
        </authorList>
    </citation>
    <scope>NUCLEOTIDE SEQUENCE [LARGE SCALE GENOMIC DNA]</scope>
    <source>
        <strain evidence="2">MP(T)</strain>
    </source>
</reference>
<evidence type="ECO:0000313" key="2">
    <source>
        <dbReference type="Proteomes" id="UP000003544"/>
    </source>
</evidence>
<organism evidence="1 2">
    <name type="scientific">Methylophaga aminisulfidivorans MP</name>
    <dbReference type="NCBI Taxonomy" id="1026882"/>
    <lineage>
        <taxon>Bacteria</taxon>
        <taxon>Pseudomonadati</taxon>
        <taxon>Pseudomonadota</taxon>
        <taxon>Gammaproteobacteria</taxon>
        <taxon>Thiotrichales</taxon>
        <taxon>Piscirickettsiaceae</taxon>
        <taxon>Methylophaga</taxon>
    </lineage>
</organism>
<dbReference type="OrthoDB" id="9813770at2"/>
<dbReference type="Proteomes" id="UP000003544">
    <property type="component" value="Unassembled WGS sequence"/>
</dbReference>
<accession>F5SW40</accession>
<proteinExistence type="predicted"/>
<sequence>MIIEHYQEFRELEEKGLKKQASKALRDFISSFENGREREEWVWEFLPTLQTNRHSRIRHEIFHELVYPILKSGYENNDFDSTLWLGKLAQNIYQAQQLHQELNWVSELSLYSKSHELDPNNDEARLLLLKALVSWLEYSEHEWPSGILYGNNGATFEQCEEISAEVQRVLKLDKEFAHSEFIKQYVKKLSEYRARFNK</sequence>
<dbReference type="EMBL" id="AFIG01000001">
    <property type="protein sequence ID" value="EGL55761.1"/>
    <property type="molecule type" value="Genomic_DNA"/>
</dbReference>
<name>F5SW40_9GAMM</name>
<dbReference type="AlphaFoldDB" id="F5SW40"/>
<protein>
    <submittedName>
        <fullName evidence="1">Uncharacterized protein</fullName>
    </submittedName>
</protein>
<dbReference type="STRING" id="1026882.MAMP_02755"/>
<dbReference type="RefSeq" id="WP_007145647.1">
    <property type="nucleotide sequence ID" value="NZ_AFIG01000001.1"/>
</dbReference>
<dbReference type="eggNOG" id="ENOG5033YZW">
    <property type="taxonomic scope" value="Bacteria"/>
</dbReference>
<gene>
    <name evidence="1" type="ORF">MAMP_02755</name>
</gene>
<keyword evidence="2" id="KW-1185">Reference proteome</keyword>
<comment type="caution">
    <text evidence="1">The sequence shown here is derived from an EMBL/GenBank/DDBJ whole genome shotgun (WGS) entry which is preliminary data.</text>
</comment>